<comment type="caution">
    <text evidence="1">The sequence shown here is derived from an EMBL/GenBank/DDBJ whole genome shotgun (WGS) entry which is preliminary data.</text>
</comment>
<protein>
    <submittedName>
        <fullName evidence="1">Uncharacterized protein</fullName>
    </submittedName>
</protein>
<sequence length="90" mass="9854">MDSEEVLVQVDGGGRAFPQAVQHLVDHLVQGLDRDRGVVAIILICPMWTYVRVFRISNDFTAMVIISCARSFANHNPRAALNDAAGQFAA</sequence>
<accession>A0A073AV35</accession>
<dbReference type="EMBL" id="JNVU01000037">
    <property type="protein sequence ID" value="KEI43613.1"/>
    <property type="molecule type" value="Genomic_DNA"/>
</dbReference>
<proteinExistence type="predicted"/>
<organism evidence="1 2">
    <name type="scientific">Saccharopolyspora rectivirgula</name>
    <dbReference type="NCBI Taxonomy" id="28042"/>
    <lineage>
        <taxon>Bacteria</taxon>
        <taxon>Bacillati</taxon>
        <taxon>Actinomycetota</taxon>
        <taxon>Actinomycetes</taxon>
        <taxon>Pseudonocardiales</taxon>
        <taxon>Pseudonocardiaceae</taxon>
        <taxon>Saccharopolyspora</taxon>
    </lineage>
</organism>
<evidence type="ECO:0000313" key="1">
    <source>
        <dbReference type="EMBL" id="KEI43613.1"/>
    </source>
</evidence>
<evidence type="ECO:0000313" key="2">
    <source>
        <dbReference type="Proteomes" id="UP000031419"/>
    </source>
</evidence>
<reference evidence="1 2" key="1">
    <citation type="submission" date="2014-06" db="EMBL/GenBank/DDBJ databases">
        <title>Saccharopolyspora rectivirgula DSM-43113 Genome sequencing.</title>
        <authorList>
            <person name="Barrera C."/>
            <person name="Millon L."/>
            <person name="Rognon B."/>
            <person name="Zaugg C."/>
            <person name="Monod M."/>
        </authorList>
    </citation>
    <scope>NUCLEOTIDE SEQUENCE [LARGE SCALE GENOMIC DNA]</scope>
    <source>
        <strain evidence="1 2">DSM 43113</strain>
    </source>
</reference>
<gene>
    <name evidence="1" type="ORF">GU90_14860</name>
</gene>
<name>A0A073AV35_9PSEU</name>
<dbReference type="AlphaFoldDB" id="A0A073AV35"/>
<keyword evidence="2" id="KW-1185">Reference proteome</keyword>
<dbReference type="Proteomes" id="UP000031419">
    <property type="component" value="Unassembled WGS sequence"/>
</dbReference>